<sequence length="240" mass="27456">MKSDSDYEKVMKIAEEGGGFLDSLMKLSEVQSERSESIARQNLQTYENNSDEFVRLTESFFKKDTLMVMTEALPLLHGIYPPDWQSLQKEYYSGEILELIEADRYASLKVINGYKRKGLWRVNTKEFFKWADTKGLLKAKGLIEALKNTKGLSKPKGKNNTNKPHKNAENNALAREVLYKAAISALISYPDDCKYGKNFSASSVAKVIEENSIQWWPDGNIPFEPETIKRLLREAMKNIQ</sequence>
<evidence type="ECO:0000313" key="2">
    <source>
        <dbReference type="Proteomes" id="UP001501221"/>
    </source>
</evidence>
<protein>
    <submittedName>
        <fullName evidence="1">Uncharacterized protein</fullName>
    </submittedName>
</protein>
<accession>A0ABP3CE66</accession>
<keyword evidence="2" id="KW-1185">Reference proteome</keyword>
<proteinExistence type="predicted"/>
<evidence type="ECO:0000313" key="1">
    <source>
        <dbReference type="EMBL" id="GAA0200858.1"/>
    </source>
</evidence>
<comment type="caution">
    <text evidence="1">The sequence shown here is derived from an EMBL/GenBank/DDBJ whole genome shotgun (WGS) entry which is preliminary data.</text>
</comment>
<reference evidence="2" key="1">
    <citation type="journal article" date="2019" name="Int. J. Syst. Evol. Microbiol.">
        <title>The Global Catalogue of Microorganisms (GCM) 10K type strain sequencing project: providing services to taxonomists for standard genome sequencing and annotation.</title>
        <authorList>
            <consortium name="The Broad Institute Genomics Platform"/>
            <consortium name="The Broad Institute Genome Sequencing Center for Infectious Disease"/>
            <person name="Wu L."/>
            <person name="Ma J."/>
        </authorList>
    </citation>
    <scope>NUCLEOTIDE SEQUENCE [LARGE SCALE GENOMIC DNA]</scope>
    <source>
        <strain evidence="2">JCM 16211</strain>
    </source>
</reference>
<name>A0ABP3CE66_9GAMM</name>
<gene>
    <name evidence="1" type="ORF">GCM10009123_05250</name>
</gene>
<dbReference type="RefSeq" id="WP_343986102.1">
    <property type="nucleotide sequence ID" value="NZ_BAAAFM010000001.1"/>
</dbReference>
<dbReference type="EMBL" id="BAAAFM010000001">
    <property type="protein sequence ID" value="GAA0200858.1"/>
    <property type="molecule type" value="Genomic_DNA"/>
</dbReference>
<organism evidence="1 2">
    <name type="scientific">Kangiella japonica</name>
    <dbReference type="NCBI Taxonomy" id="647384"/>
    <lineage>
        <taxon>Bacteria</taxon>
        <taxon>Pseudomonadati</taxon>
        <taxon>Pseudomonadota</taxon>
        <taxon>Gammaproteobacteria</taxon>
        <taxon>Kangiellales</taxon>
        <taxon>Kangiellaceae</taxon>
        <taxon>Kangiella</taxon>
    </lineage>
</organism>
<dbReference type="Proteomes" id="UP001501221">
    <property type="component" value="Unassembled WGS sequence"/>
</dbReference>